<dbReference type="GO" id="GO:0003677">
    <property type="term" value="F:DNA binding"/>
    <property type="evidence" value="ECO:0007669"/>
    <property type="project" value="InterPro"/>
</dbReference>
<gene>
    <name evidence="7" type="ORF">YM304_34460</name>
</gene>
<dbReference type="PANTHER" id="PTHR43133">
    <property type="entry name" value="RNA POLYMERASE ECF-TYPE SIGMA FACTO"/>
    <property type="match status" value="1"/>
</dbReference>
<dbReference type="PANTHER" id="PTHR43133:SF25">
    <property type="entry name" value="RNA POLYMERASE SIGMA FACTOR RFAY-RELATED"/>
    <property type="match status" value="1"/>
</dbReference>
<dbReference type="KEGG" id="aym:YM304_34460"/>
<evidence type="ECO:0000313" key="7">
    <source>
        <dbReference type="EMBL" id="BAN03760.1"/>
    </source>
</evidence>
<dbReference type="GO" id="GO:0006352">
    <property type="term" value="P:DNA-templated transcription initiation"/>
    <property type="evidence" value="ECO:0007669"/>
    <property type="project" value="InterPro"/>
</dbReference>
<keyword evidence="8" id="KW-1185">Reference proteome</keyword>
<evidence type="ECO:0000313" key="8">
    <source>
        <dbReference type="Proteomes" id="UP000011863"/>
    </source>
</evidence>
<evidence type="ECO:0000256" key="4">
    <source>
        <dbReference type="ARBA" id="ARBA00023163"/>
    </source>
</evidence>
<dbReference type="Pfam" id="PF08281">
    <property type="entry name" value="Sigma70_r4_2"/>
    <property type="match status" value="1"/>
</dbReference>
<dbReference type="InterPro" id="IPR036388">
    <property type="entry name" value="WH-like_DNA-bd_sf"/>
</dbReference>
<evidence type="ECO:0000256" key="3">
    <source>
        <dbReference type="ARBA" id="ARBA00023082"/>
    </source>
</evidence>
<dbReference type="InterPro" id="IPR039425">
    <property type="entry name" value="RNA_pol_sigma-70-like"/>
</dbReference>
<feature type="compositionally biased region" description="Polar residues" evidence="5">
    <location>
        <begin position="183"/>
        <end position="197"/>
    </location>
</feature>
<dbReference type="Gene3D" id="1.10.10.10">
    <property type="entry name" value="Winged helix-like DNA-binding domain superfamily/Winged helix DNA-binding domain"/>
    <property type="match status" value="1"/>
</dbReference>
<dbReference type="AlphaFoldDB" id="A0A6C7EBJ8"/>
<keyword evidence="4" id="KW-0804">Transcription</keyword>
<feature type="region of interest" description="Disordered" evidence="5">
    <location>
        <begin position="183"/>
        <end position="204"/>
    </location>
</feature>
<dbReference type="InterPro" id="IPR013324">
    <property type="entry name" value="RNA_pol_sigma_r3/r4-like"/>
</dbReference>
<reference evidence="7 8" key="1">
    <citation type="journal article" date="2013" name="Int. J. Syst. Evol. Microbiol.">
        <title>Ilumatobacter nonamiense sp. nov. and Ilumatobacter coccineum sp. nov., isolated from seashore sand.</title>
        <authorList>
            <person name="Matsumoto A."/>
            <person name="Kasai H."/>
            <person name="Matsuo Y."/>
            <person name="Shizuri Y."/>
            <person name="Ichikawa N."/>
            <person name="Fujita N."/>
            <person name="Omura S."/>
            <person name="Takahashi Y."/>
        </authorList>
    </citation>
    <scope>NUCLEOTIDE SEQUENCE [LARGE SCALE GENOMIC DNA]</scope>
    <source>
        <strain evidence="8">NBRC 103263 / KCTC 29153 / YM16-304</strain>
    </source>
</reference>
<evidence type="ECO:0000256" key="2">
    <source>
        <dbReference type="ARBA" id="ARBA00023015"/>
    </source>
</evidence>
<evidence type="ECO:0000256" key="5">
    <source>
        <dbReference type="SAM" id="MobiDB-lite"/>
    </source>
</evidence>
<keyword evidence="2" id="KW-0805">Transcription regulation</keyword>
<feature type="domain" description="RNA polymerase sigma factor 70 region 4 type 2" evidence="6">
    <location>
        <begin position="127"/>
        <end position="176"/>
    </location>
</feature>
<dbReference type="Proteomes" id="UP000011863">
    <property type="component" value="Chromosome"/>
</dbReference>
<comment type="similarity">
    <text evidence="1">Belongs to the sigma-70 factor family. ECF subfamily.</text>
</comment>
<protein>
    <submittedName>
        <fullName evidence="7">Putative RNA polymerase ECF subfamily sigma factor</fullName>
    </submittedName>
</protein>
<sequence>MPLTGPAAARLYDDHVDAVHAMVTRRVGKALGAKVTSEVFEQAVRTWDRFDPESGTERLFLLGTATVILRGHADAERQHLLRLRPVDRTGGIARDPLITVRGPDGERIDTAEVDVDDLPDDEIALTMRAVTELAPDDRDILLLSLWEGCQHAAVAEALDLAVGTVRSSLGRIRRDLKKAVTASKQSTLGASDATVGSDSKDGAS</sequence>
<proteinExistence type="inferred from homology"/>
<dbReference type="GO" id="GO:0016987">
    <property type="term" value="F:sigma factor activity"/>
    <property type="evidence" value="ECO:0007669"/>
    <property type="project" value="UniProtKB-KW"/>
</dbReference>
<dbReference type="InterPro" id="IPR013249">
    <property type="entry name" value="RNA_pol_sigma70_r4_t2"/>
</dbReference>
<name>A0A6C7EBJ8_ILUCY</name>
<accession>A0A6C7EBJ8</accession>
<keyword evidence="3" id="KW-0731">Sigma factor</keyword>
<evidence type="ECO:0000256" key="1">
    <source>
        <dbReference type="ARBA" id="ARBA00010641"/>
    </source>
</evidence>
<dbReference type="SUPFAM" id="SSF88659">
    <property type="entry name" value="Sigma3 and sigma4 domains of RNA polymerase sigma factors"/>
    <property type="match status" value="1"/>
</dbReference>
<organism evidence="7 8">
    <name type="scientific">Ilumatobacter coccineus (strain NBRC 103263 / KCTC 29153 / YM16-304)</name>
    <dbReference type="NCBI Taxonomy" id="1313172"/>
    <lineage>
        <taxon>Bacteria</taxon>
        <taxon>Bacillati</taxon>
        <taxon>Actinomycetota</taxon>
        <taxon>Acidimicrobiia</taxon>
        <taxon>Acidimicrobiales</taxon>
        <taxon>Ilumatobacteraceae</taxon>
        <taxon>Ilumatobacter</taxon>
    </lineage>
</organism>
<evidence type="ECO:0000259" key="6">
    <source>
        <dbReference type="Pfam" id="PF08281"/>
    </source>
</evidence>
<dbReference type="EMBL" id="AP012057">
    <property type="protein sequence ID" value="BAN03760.1"/>
    <property type="molecule type" value="Genomic_DNA"/>
</dbReference>